<protein>
    <submittedName>
        <fullName evidence="1">Uncharacterized protein</fullName>
    </submittedName>
</protein>
<evidence type="ECO:0000313" key="1">
    <source>
        <dbReference type="EMBL" id="MDU0343953.1"/>
    </source>
</evidence>
<organism evidence="1 2">
    <name type="scientific">Bosea rubneri</name>
    <dbReference type="NCBI Taxonomy" id="3075434"/>
    <lineage>
        <taxon>Bacteria</taxon>
        <taxon>Pseudomonadati</taxon>
        <taxon>Pseudomonadota</taxon>
        <taxon>Alphaproteobacteria</taxon>
        <taxon>Hyphomicrobiales</taxon>
        <taxon>Boseaceae</taxon>
        <taxon>Bosea</taxon>
    </lineage>
</organism>
<keyword evidence="2" id="KW-1185">Reference proteome</keyword>
<comment type="caution">
    <text evidence="1">The sequence shown here is derived from an EMBL/GenBank/DDBJ whole genome shotgun (WGS) entry which is preliminary data.</text>
</comment>
<name>A0ABU3SGP2_9HYPH</name>
<proteinExistence type="predicted"/>
<evidence type="ECO:0000313" key="2">
    <source>
        <dbReference type="Proteomes" id="UP001254257"/>
    </source>
</evidence>
<dbReference type="EMBL" id="JAWDID010000099">
    <property type="protein sequence ID" value="MDU0343953.1"/>
    <property type="molecule type" value="Genomic_DNA"/>
</dbReference>
<dbReference type="RefSeq" id="WP_316021645.1">
    <property type="nucleotide sequence ID" value="NZ_JAWDID010000099.1"/>
</dbReference>
<reference evidence="1 2" key="1">
    <citation type="submission" date="2023-09" db="EMBL/GenBank/DDBJ databases">
        <title>Whole genome shotgun sequencing (WGS) of Bosea sp. ZW T0_25, isolated from stored onions (Allium cepa).</title>
        <authorList>
            <person name="Stoll D.A."/>
            <person name="Huch M."/>
        </authorList>
    </citation>
    <scope>NUCLEOTIDE SEQUENCE [LARGE SCALE GENOMIC DNA]</scope>
    <source>
        <strain evidence="1 2">ZW T0_25</strain>
    </source>
</reference>
<accession>A0ABU3SGP2</accession>
<gene>
    <name evidence="1" type="ORF">RKE40_29075</name>
</gene>
<sequence length="69" mass="7747">MPSKYQQGDVISLTFGFLNGAAVENFQIIRVLPANEKGQRQYRVRGADGIERKIEAHKTRSRAEGLSEI</sequence>
<dbReference type="Proteomes" id="UP001254257">
    <property type="component" value="Unassembled WGS sequence"/>
</dbReference>